<dbReference type="OrthoDB" id="142135at2157"/>
<dbReference type="RefSeq" id="WP_091690190.1">
    <property type="nucleotide sequence ID" value="NZ_CAAGSJ010000006.1"/>
</dbReference>
<accession>A0A1I0AQ82</accession>
<dbReference type="InterPro" id="IPR043148">
    <property type="entry name" value="TagF_C"/>
</dbReference>
<sequence length="490" mass="56488">MKILIYMPFADWVPHLATDLEIAAKHMNDDDEVHIIQCSGDLPSCEPNPNHLKLRCILCRSRRNKGLDIINMPKQNRHELSLDSFMRDMNLPDFSSMQELKGFKIDNVDIGMAVASTLISMVREPDPDIDQYKSFINKNLLMSIAVYDAIKYNLEEIKPDIFYLFNGRFAPLRPALRAAQDLGIKTFVHERAGVLEKYSLTEDSYPHDIEYQKGQIEEYWNNEFSDTEKDEIATRWFEERRGGKDQSWFSFTKSQIKGNLPEGFDLSKRNIAIFISSQDEFEAISGWQNLIYKNQTDAIDDIINAALDDDIIFHLRIHPNLRGLKNTQTQELSELKAPNLNVIPADSKIDSYQLMDACEKIITFGSTMGIESVFWGKPSILVGRALYEGVEGCHIPKDRNELIDLINQHLDPANKTGALKYAHWQAVNGHPYIYYSPETVRGGKFMGEYLKNPISEKIKAKILSVNWLSQFIFNSAYLIRKMTWKVRQRF</sequence>
<organism evidence="1 2">
    <name type="scientific">Methanococcoides vulcani</name>
    <dbReference type="NCBI Taxonomy" id="1353158"/>
    <lineage>
        <taxon>Archaea</taxon>
        <taxon>Methanobacteriati</taxon>
        <taxon>Methanobacteriota</taxon>
        <taxon>Stenosarchaea group</taxon>
        <taxon>Methanomicrobia</taxon>
        <taxon>Methanosarcinales</taxon>
        <taxon>Methanosarcinaceae</taxon>
        <taxon>Methanococcoides</taxon>
    </lineage>
</organism>
<evidence type="ECO:0000313" key="2">
    <source>
        <dbReference type="Proteomes" id="UP000243338"/>
    </source>
</evidence>
<protein>
    <submittedName>
        <fullName evidence="1">Capsule polysaccharide biosynthesis protein</fullName>
    </submittedName>
</protein>
<evidence type="ECO:0000313" key="1">
    <source>
        <dbReference type="EMBL" id="SES95923.1"/>
    </source>
</evidence>
<dbReference type="Pfam" id="PF05159">
    <property type="entry name" value="Capsule_synth"/>
    <property type="match status" value="1"/>
</dbReference>
<keyword evidence="2" id="KW-1185">Reference proteome</keyword>
<dbReference type="STRING" id="1353158.SAMN04488587_1720"/>
<dbReference type="AlphaFoldDB" id="A0A1I0AQ82"/>
<reference evidence="2" key="1">
    <citation type="submission" date="2016-10" db="EMBL/GenBank/DDBJ databases">
        <authorList>
            <person name="Varghese N."/>
            <person name="Submissions S."/>
        </authorList>
    </citation>
    <scope>NUCLEOTIDE SEQUENCE [LARGE SCALE GENOMIC DNA]</scope>
    <source>
        <strain evidence="2">SLH 33</strain>
    </source>
</reference>
<dbReference type="GO" id="GO:0015774">
    <property type="term" value="P:polysaccharide transport"/>
    <property type="evidence" value="ECO:0007669"/>
    <property type="project" value="InterPro"/>
</dbReference>
<dbReference type="Proteomes" id="UP000243338">
    <property type="component" value="Unassembled WGS sequence"/>
</dbReference>
<dbReference type="GO" id="GO:0000271">
    <property type="term" value="P:polysaccharide biosynthetic process"/>
    <property type="evidence" value="ECO:0007669"/>
    <property type="project" value="InterPro"/>
</dbReference>
<dbReference type="SUPFAM" id="SSF53756">
    <property type="entry name" value="UDP-Glycosyltransferase/glycogen phosphorylase"/>
    <property type="match status" value="1"/>
</dbReference>
<dbReference type="InterPro" id="IPR007833">
    <property type="entry name" value="Capsule_polysaccharide_synth"/>
</dbReference>
<gene>
    <name evidence="1" type="ORF">SAMN04488587_1720</name>
</gene>
<dbReference type="EMBL" id="FOHQ01000005">
    <property type="protein sequence ID" value="SES95923.1"/>
    <property type="molecule type" value="Genomic_DNA"/>
</dbReference>
<dbReference type="Gene3D" id="3.40.50.12580">
    <property type="match status" value="1"/>
</dbReference>
<name>A0A1I0AQ82_9EURY</name>
<proteinExistence type="predicted"/>